<feature type="compositionally biased region" description="Basic and acidic residues" evidence="1">
    <location>
        <begin position="1"/>
        <end position="16"/>
    </location>
</feature>
<evidence type="ECO:0000256" key="2">
    <source>
        <dbReference type="SAM" id="Phobius"/>
    </source>
</evidence>
<keyword evidence="2" id="KW-0812">Transmembrane</keyword>
<evidence type="ECO:0000256" key="1">
    <source>
        <dbReference type="SAM" id="MobiDB-lite"/>
    </source>
</evidence>
<gene>
    <name evidence="3" type="ORF">ACFQLX_03735</name>
</gene>
<dbReference type="RefSeq" id="WP_386411856.1">
    <property type="nucleotide sequence ID" value="NZ_JBHSZO010000004.1"/>
</dbReference>
<feature type="transmembrane region" description="Helical" evidence="2">
    <location>
        <begin position="43"/>
        <end position="65"/>
    </location>
</feature>
<accession>A0ABW2G952</accession>
<protein>
    <submittedName>
        <fullName evidence="3">Uncharacterized protein</fullName>
    </submittedName>
</protein>
<name>A0ABW2G952_9ACTN</name>
<evidence type="ECO:0000313" key="3">
    <source>
        <dbReference type="EMBL" id="MFC7217284.1"/>
    </source>
</evidence>
<feature type="region of interest" description="Disordered" evidence="1">
    <location>
        <begin position="1"/>
        <end position="27"/>
    </location>
</feature>
<sequence length="82" mass="9257">MSKVDRKETEVRRLLDTPHPPVPPSLAERCAHRGRRILRRRRLVRWGFWILAAAVLVGLAVWAGLTDAWVGSPDTTTPDFTG</sequence>
<evidence type="ECO:0000313" key="4">
    <source>
        <dbReference type="Proteomes" id="UP001596413"/>
    </source>
</evidence>
<organism evidence="3 4">
    <name type="scientific">Streptomyces polyrhachis</name>
    <dbReference type="NCBI Taxonomy" id="1282885"/>
    <lineage>
        <taxon>Bacteria</taxon>
        <taxon>Bacillati</taxon>
        <taxon>Actinomycetota</taxon>
        <taxon>Actinomycetes</taxon>
        <taxon>Kitasatosporales</taxon>
        <taxon>Streptomycetaceae</taxon>
        <taxon>Streptomyces</taxon>
    </lineage>
</organism>
<comment type="caution">
    <text evidence="3">The sequence shown here is derived from an EMBL/GenBank/DDBJ whole genome shotgun (WGS) entry which is preliminary data.</text>
</comment>
<keyword evidence="2" id="KW-0472">Membrane</keyword>
<dbReference type="Proteomes" id="UP001596413">
    <property type="component" value="Unassembled WGS sequence"/>
</dbReference>
<reference evidence="4" key="1">
    <citation type="journal article" date="2019" name="Int. J. Syst. Evol. Microbiol.">
        <title>The Global Catalogue of Microorganisms (GCM) 10K type strain sequencing project: providing services to taxonomists for standard genome sequencing and annotation.</title>
        <authorList>
            <consortium name="The Broad Institute Genomics Platform"/>
            <consortium name="The Broad Institute Genome Sequencing Center for Infectious Disease"/>
            <person name="Wu L."/>
            <person name="Ma J."/>
        </authorList>
    </citation>
    <scope>NUCLEOTIDE SEQUENCE [LARGE SCALE GENOMIC DNA]</scope>
    <source>
        <strain evidence="4">CGMCC 1.13681</strain>
    </source>
</reference>
<dbReference type="EMBL" id="JBHSZO010000004">
    <property type="protein sequence ID" value="MFC7217284.1"/>
    <property type="molecule type" value="Genomic_DNA"/>
</dbReference>
<keyword evidence="4" id="KW-1185">Reference proteome</keyword>
<proteinExistence type="predicted"/>
<keyword evidence="2" id="KW-1133">Transmembrane helix</keyword>